<proteinExistence type="inferred from homology"/>
<evidence type="ECO:0000256" key="5">
    <source>
        <dbReference type="ARBA" id="ARBA00022968"/>
    </source>
</evidence>
<evidence type="ECO:0000313" key="11">
    <source>
        <dbReference type="Proteomes" id="UP000838412"/>
    </source>
</evidence>
<evidence type="ECO:0000313" key="10">
    <source>
        <dbReference type="EMBL" id="CAH1271265.1"/>
    </source>
</evidence>
<dbReference type="InterPro" id="IPR027417">
    <property type="entry name" value="P-loop_NTPase"/>
</dbReference>
<sequence length="326" mass="38370">MRYNKTWLRYKFPKETAYITVLREPFSHLKSCMRFYSLPKLLNITSTNPIKTFLQDPWKYKSLSEAYFSYCNLTWDGTRNHMAFDLGYPTEGADDMAAAKRYIKELEYDFTLVLLLEHLDESLVLLRRLMCWEMQDVVYDSKPSNYRNYVYKSYAPTTDELANLRKWKAVDYLLYDTFNRSLWRKIAAQGQDFFRELSHFKELKKNISLYCHRERKGPNLPFTMEASKWSRQFVVDANYCRALKKSAPIPLGWRSRCALTATSFWPERRKRGESAVGAQRERGESAMLAMRAVTSAMVLNMFKTVAVRAPRMAIKNERLESAQRAG</sequence>
<evidence type="ECO:0000256" key="4">
    <source>
        <dbReference type="ARBA" id="ARBA00022692"/>
    </source>
</evidence>
<keyword evidence="6" id="KW-1133">Transmembrane helix</keyword>
<organism evidence="10 11">
    <name type="scientific">Branchiostoma lanceolatum</name>
    <name type="common">Common lancelet</name>
    <name type="synonym">Amphioxus lanceolatum</name>
    <dbReference type="NCBI Taxonomy" id="7740"/>
    <lineage>
        <taxon>Eukaryota</taxon>
        <taxon>Metazoa</taxon>
        <taxon>Chordata</taxon>
        <taxon>Cephalochordata</taxon>
        <taxon>Leptocardii</taxon>
        <taxon>Amphioxiformes</taxon>
        <taxon>Branchiostomatidae</taxon>
        <taxon>Branchiostoma</taxon>
    </lineage>
</organism>
<comment type="subcellular location">
    <subcellularLocation>
        <location evidence="1">Golgi apparatus membrane</location>
        <topology evidence="1">Single-pass type II membrane protein</topology>
    </subcellularLocation>
</comment>
<evidence type="ECO:0000256" key="3">
    <source>
        <dbReference type="ARBA" id="ARBA00022679"/>
    </source>
</evidence>
<keyword evidence="11" id="KW-1185">Reference proteome</keyword>
<dbReference type="PANTHER" id="PTHR14647">
    <property type="entry name" value="GALACTOSE-3-O-SULFOTRANSFERASE"/>
    <property type="match status" value="1"/>
</dbReference>
<gene>
    <name evidence="10" type="primary">GAL3ST3</name>
    <name evidence="10" type="ORF">BLAG_LOCUS23347</name>
</gene>
<evidence type="ECO:0000256" key="1">
    <source>
        <dbReference type="ARBA" id="ARBA00004323"/>
    </source>
</evidence>
<evidence type="ECO:0000256" key="2">
    <source>
        <dbReference type="ARBA" id="ARBA00008124"/>
    </source>
</evidence>
<keyword evidence="5" id="KW-0735">Signal-anchor</keyword>
<dbReference type="EMBL" id="OV696693">
    <property type="protein sequence ID" value="CAH1271265.1"/>
    <property type="molecule type" value="Genomic_DNA"/>
</dbReference>
<evidence type="ECO:0000256" key="8">
    <source>
        <dbReference type="ARBA" id="ARBA00023136"/>
    </source>
</evidence>
<dbReference type="Gene3D" id="3.40.50.300">
    <property type="entry name" value="P-loop containing nucleotide triphosphate hydrolases"/>
    <property type="match status" value="1"/>
</dbReference>
<accession>A0A8K0AB83</accession>
<keyword evidence="3" id="KW-0808">Transferase</keyword>
<dbReference type="OrthoDB" id="10081752at2759"/>
<dbReference type="GO" id="GO:0009247">
    <property type="term" value="P:glycolipid biosynthetic process"/>
    <property type="evidence" value="ECO:0007669"/>
    <property type="project" value="InterPro"/>
</dbReference>
<dbReference type="AlphaFoldDB" id="A0A8K0AB83"/>
<dbReference type="GO" id="GO:0000139">
    <property type="term" value="C:Golgi membrane"/>
    <property type="evidence" value="ECO:0007669"/>
    <property type="project" value="UniProtKB-SubCell"/>
</dbReference>
<comment type="similarity">
    <text evidence="2">Belongs to the galactose-3-O-sulfotransferase family.</text>
</comment>
<evidence type="ECO:0000256" key="6">
    <source>
        <dbReference type="ARBA" id="ARBA00022989"/>
    </source>
</evidence>
<keyword evidence="7" id="KW-0333">Golgi apparatus</keyword>
<dbReference type="Pfam" id="PF06990">
    <property type="entry name" value="Gal-3-0_sulfotr"/>
    <property type="match status" value="1"/>
</dbReference>
<dbReference type="InterPro" id="IPR009729">
    <property type="entry name" value="Gal-3-0_sulfotransfrase"/>
</dbReference>
<protein>
    <submittedName>
        <fullName evidence="10">GAL3ST3 protein</fullName>
    </submittedName>
</protein>
<evidence type="ECO:0000256" key="7">
    <source>
        <dbReference type="ARBA" id="ARBA00023034"/>
    </source>
</evidence>
<name>A0A8K0AB83_BRALA</name>
<dbReference type="PANTHER" id="PTHR14647:SF87">
    <property type="entry name" value="PUTATIVE-RELATED"/>
    <property type="match status" value="1"/>
</dbReference>
<keyword evidence="9" id="KW-0325">Glycoprotein</keyword>
<evidence type="ECO:0000256" key="9">
    <source>
        <dbReference type="ARBA" id="ARBA00023180"/>
    </source>
</evidence>
<keyword evidence="4" id="KW-0812">Transmembrane</keyword>
<reference evidence="10" key="1">
    <citation type="submission" date="2022-01" db="EMBL/GenBank/DDBJ databases">
        <authorList>
            <person name="Braso-Vives M."/>
        </authorList>
    </citation>
    <scope>NUCLEOTIDE SEQUENCE</scope>
</reference>
<dbReference type="Proteomes" id="UP000838412">
    <property type="component" value="Chromosome 8"/>
</dbReference>
<keyword evidence="8" id="KW-0472">Membrane</keyword>
<dbReference type="GO" id="GO:0001733">
    <property type="term" value="F:galactosylceramide sulfotransferase activity"/>
    <property type="evidence" value="ECO:0007669"/>
    <property type="project" value="InterPro"/>
</dbReference>